<name>S9U930_9TRYP</name>
<comment type="caution">
    <text evidence="1">The sequence shown here is derived from an EMBL/GenBank/DDBJ whole genome shotgun (WGS) entry which is preliminary data.</text>
</comment>
<organism evidence="1 3">
    <name type="scientific">Strigomonas culicis</name>
    <dbReference type="NCBI Taxonomy" id="28005"/>
    <lineage>
        <taxon>Eukaryota</taxon>
        <taxon>Discoba</taxon>
        <taxon>Euglenozoa</taxon>
        <taxon>Kinetoplastea</taxon>
        <taxon>Metakinetoplastina</taxon>
        <taxon>Trypanosomatida</taxon>
        <taxon>Trypanosomatidae</taxon>
        <taxon>Strigomonadinae</taxon>
        <taxon>Strigomonas</taxon>
    </lineage>
</organism>
<dbReference type="EMBL" id="ATMH01005834">
    <property type="protein sequence ID" value="EPY27272.1"/>
    <property type="molecule type" value="Genomic_DNA"/>
</dbReference>
<keyword evidence="3" id="KW-1185">Reference proteome</keyword>
<evidence type="ECO:0008006" key="4">
    <source>
        <dbReference type="Google" id="ProtNLM"/>
    </source>
</evidence>
<dbReference type="OrthoDB" id="365640at2759"/>
<dbReference type="EMBL" id="ATMH01004028">
    <property type="protein sequence ID" value="EPY30515.1"/>
    <property type="molecule type" value="Genomic_DNA"/>
</dbReference>
<protein>
    <recommendedName>
        <fullName evidence="4">STOP axonemal protein</fullName>
    </recommendedName>
</protein>
<reference evidence="1 3" key="1">
    <citation type="journal article" date="2013" name="PLoS ONE">
        <title>Predicting the Proteins of Angomonas deanei, Strigomonas culicis and Their Respective Endosymbionts Reveals New Aspects of the Trypanosomatidae Family.</title>
        <authorList>
            <person name="Motta M.C."/>
            <person name="Martins A.C."/>
            <person name="de Souza S.S."/>
            <person name="Catta-Preta C.M."/>
            <person name="Silva R."/>
            <person name="Klein C.C."/>
            <person name="de Almeida L.G."/>
            <person name="de Lima Cunha O."/>
            <person name="Ciapina L.P."/>
            <person name="Brocchi M."/>
            <person name="Colabardini A.C."/>
            <person name="de Araujo Lima B."/>
            <person name="Machado C.R."/>
            <person name="de Almeida Soares C.M."/>
            <person name="Probst C.M."/>
            <person name="de Menezes C.B."/>
            <person name="Thompson C.E."/>
            <person name="Bartholomeu D.C."/>
            <person name="Gradia D.F."/>
            <person name="Pavoni D.P."/>
            <person name="Grisard E.C."/>
            <person name="Fantinatti-Garboggini F."/>
            <person name="Marchini F.K."/>
            <person name="Rodrigues-Luiz G.F."/>
            <person name="Wagner G."/>
            <person name="Goldman G.H."/>
            <person name="Fietto J.L."/>
            <person name="Elias M.C."/>
            <person name="Goldman M.H."/>
            <person name="Sagot M.F."/>
            <person name="Pereira M."/>
            <person name="Stoco P.H."/>
            <person name="de Mendonca-Neto R.P."/>
            <person name="Teixeira S.M."/>
            <person name="Maciel T.E."/>
            <person name="de Oliveira Mendes T.A."/>
            <person name="Urmenyi T.P."/>
            <person name="de Souza W."/>
            <person name="Schenkman S."/>
            <person name="de Vasconcelos A.T."/>
        </authorList>
    </citation>
    <scope>NUCLEOTIDE SEQUENCE [LARGE SCALE GENOMIC DNA]</scope>
</reference>
<proteinExistence type="predicted"/>
<dbReference type="AlphaFoldDB" id="S9U930"/>
<evidence type="ECO:0000313" key="2">
    <source>
        <dbReference type="EMBL" id="EPY30515.1"/>
    </source>
</evidence>
<accession>S9U930</accession>
<reference evidence="1" key="2">
    <citation type="submission" date="2013-03" db="EMBL/GenBank/DDBJ databases">
        <authorList>
            <person name="Motta M.C.M."/>
            <person name="Martins A.C.A."/>
            <person name="Preta C.M.C.C."/>
            <person name="Silva R."/>
            <person name="de Souza S.S."/>
            <person name="Klein C.C."/>
            <person name="de Almeida L.G.P."/>
            <person name="Cunha O.L."/>
            <person name="Colabardini A.C."/>
            <person name="Lima B.A."/>
            <person name="Machado C.R."/>
            <person name="Soares C.M.A."/>
            <person name="de Menezes C.B.A."/>
            <person name="Bartolomeu D.C."/>
            <person name="Grisard E.C."/>
            <person name="Fantinatti-Garboggini F."/>
            <person name="Rodrigues-Luiz G.F."/>
            <person name="Wagner G."/>
            <person name="Goldman G.H."/>
            <person name="Fietto J.L.R."/>
            <person name="Ciapina L.P."/>
            <person name="Brocchi M."/>
            <person name="Elias M.C."/>
            <person name="Goldman M.H.S."/>
            <person name="Sagot M.-F."/>
            <person name="Pereira M."/>
            <person name="Stoco P.H."/>
            <person name="Teixeira S.M.R."/>
            <person name="de Mendonca-Neto R.P."/>
            <person name="Maciel T.E.F."/>
            <person name="Mendes T.A.O."/>
            <person name="Urmenyi T.P."/>
            <person name="Teixeira M.M.G."/>
            <person name="de Camargo E.F.P."/>
            <person name="de Sousa W."/>
            <person name="Schenkman S."/>
            <person name="de Vasconcelos A.T.R."/>
        </authorList>
    </citation>
    <scope>NUCLEOTIDE SEQUENCE</scope>
</reference>
<evidence type="ECO:0000313" key="3">
    <source>
        <dbReference type="Proteomes" id="UP000015354"/>
    </source>
</evidence>
<sequence length="267" mass="29889">MTQLHSIASLDYGDGRTCICRICECGKHHCPGHKVPFVGDTTYRDEYVPKQSEREAANRPRATVFPTKAEPGHYKTTKQEAAELLEGKELRPAESYKPRNAQINPLPFEGTTTNRADFPGHMPDYQRVKRQQEPLPKQHGVYVTTKGTMDQPVDELATHGQLPRPPKSFKGSDAEHQEVPFDGITSYTADYPPKEAPMDKKGRDVVLAQTLPENRDFQTTTNEAYVAHQLDRNRHLCPAAFVPPRPCSSDGHVKISVNNIPTGDVSY</sequence>
<gene>
    <name evidence="2" type="ORF">STCU_04028</name>
    <name evidence="1" type="ORF">STCU_05834</name>
</gene>
<evidence type="ECO:0000313" key="1">
    <source>
        <dbReference type="EMBL" id="EPY27272.1"/>
    </source>
</evidence>
<dbReference type="Proteomes" id="UP000015354">
    <property type="component" value="Unassembled WGS sequence"/>
</dbReference>